<reference evidence="3" key="1">
    <citation type="journal article" date="2019" name="Int. J. Syst. Evol. Microbiol.">
        <title>The Global Catalogue of Microorganisms (GCM) 10K type strain sequencing project: providing services to taxonomists for standard genome sequencing and annotation.</title>
        <authorList>
            <consortium name="The Broad Institute Genomics Platform"/>
            <consortium name="The Broad Institute Genome Sequencing Center for Infectious Disease"/>
            <person name="Wu L."/>
            <person name="Ma J."/>
        </authorList>
    </citation>
    <scope>NUCLEOTIDE SEQUENCE [LARGE SCALE GENOMIC DNA]</scope>
    <source>
        <strain evidence="3">JCM 18304</strain>
    </source>
</reference>
<evidence type="ECO:0000313" key="2">
    <source>
        <dbReference type="EMBL" id="GAA5191389.1"/>
    </source>
</evidence>
<dbReference type="InterPro" id="IPR002213">
    <property type="entry name" value="UDP_glucos_trans"/>
</dbReference>
<feature type="domain" description="Erythromycin biosynthesis protein CIII-like C-terminal" evidence="1">
    <location>
        <begin position="255"/>
        <end position="396"/>
    </location>
</feature>
<dbReference type="PANTHER" id="PTHR48050:SF13">
    <property type="entry name" value="STEROL 3-BETA-GLUCOSYLTRANSFERASE UGT80A2"/>
    <property type="match status" value="1"/>
</dbReference>
<proteinExistence type="predicted"/>
<dbReference type="EMBL" id="BAABJQ010000015">
    <property type="protein sequence ID" value="GAA5191389.1"/>
    <property type="molecule type" value="Genomic_DNA"/>
</dbReference>
<accession>A0ABP9S7G2</accession>
<protein>
    <submittedName>
        <fullName evidence="2">Glycosyltransferase</fullName>
    </submittedName>
</protein>
<comment type="caution">
    <text evidence="2">The sequence shown here is derived from an EMBL/GenBank/DDBJ whole genome shotgun (WGS) entry which is preliminary data.</text>
</comment>
<evidence type="ECO:0000259" key="1">
    <source>
        <dbReference type="Pfam" id="PF06722"/>
    </source>
</evidence>
<organism evidence="2 3">
    <name type="scientific">Rugosimonospora acidiphila</name>
    <dbReference type="NCBI Taxonomy" id="556531"/>
    <lineage>
        <taxon>Bacteria</taxon>
        <taxon>Bacillati</taxon>
        <taxon>Actinomycetota</taxon>
        <taxon>Actinomycetes</taxon>
        <taxon>Micromonosporales</taxon>
        <taxon>Micromonosporaceae</taxon>
        <taxon>Rugosimonospora</taxon>
    </lineage>
</organism>
<evidence type="ECO:0000313" key="3">
    <source>
        <dbReference type="Proteomes" id="UP001501570"/>
    </source>
</evidence>
<dbReference type="Proteomes" id="UP001501570">
    <property type="component" value="Unassembled WGS sequence"/>
</dbReference>
<dbReference type="InterPro" id="IPR050426">
    <property type="entry name" value="Glycosyltransferase_28"/>
</dbReference>
<dbReference type="SUPFAM" id="SSF53756">
    <property type="entry name" value="UDP-Glycosyltransferase/glycogen phosphorylase"/>
    <property type="match status" value="1"/>
</dbReference>
<gene>
    <name evidence="2" type="ORF">GCM10023322_48670</name>
</gene>
<name>A0ABP9S7G2_9ACTN</name>
<dbReference type="Pfam" id="PF06722">
    <property type="entry name" value="EryCIII-like_C"/>
    <property type="match status" value="1"/>
</dbReference>
<dbReference type="Gene3D" id="3.40.50.2000">
    <property type="entry name" value="Glycogen Phosphorylase B"/>
    <property type="match status" value="2"/>
</dbReference>
<sequence>MRAAVTFVLCTDERSAERDKATVRIIFAATGAYGHLYPIVPLAVAARDSGHEVVVATDSQFHPVLAEAGLEAVAAGLTVEAAFGTVLAGLTAPPAGEADVAVEAFAQVLPKRVIADLQPVLRERKFDLMIHEVGNSGAGIVARMAGMPSAVMGLGRVPEGPLWDLMFPALTAVAAEFGVEITDPRTLDEPYIDICPPSLQLPGFAQEVQHLPTRPIAWNPPGSLPPAVLARDRSRPLVYLTLGTAFAQAGLLRHMIDALAELPVDALVATSRAVRIADLGELPDNVTVQQWVPQADLLKHVDLVVHHGGSGTLLGALAQGLAQLMLPLGADQFSNAQLLVGAGVARQVLPDQHSPETIAEQIQGLLADAQARATAGRIAGEISAMPAPAETIERLAGIVG</sequence>
<dbReference type="InterPro" id="IPR010610">
    <property type="entry name" value="EryCIII-like_C"/>
</dbReference>
<dbReference type="CDD" id="cd03784">
    <property type="entry name" value="GT1_Gtf-like"/>
    <property type="match status" value="1"/>
</dbReference>
<keyword evidence="3" id="KW-1185">Reference proteome</keyword>
<dbReference type="PANTHER" id="PTHR48050">
    <property type="entry name" value="STEROL 3-BETA-GLUCOSYLTRANSFERASE"/>
    <property type="match status" value="1"/>
</dbReference>